<name>A0A6M4ITN2_9BACT</name>
<dbReference type="PANTHER" id="PTHR39323">
    <property type="entry name" value="BLR1149 PROTEIN"/>
    <property type="match status" value="1"/>
</dbReference>
<protein>
    <submittedName>
        <fullName evidence="2">Ligase-associated DNA damage response endonuclease PdeM</fullName>
        <ecNumber evidence="2">3.1.-.-</ecNumber>
    </submittedName>
</protein>
<dbReference type="RefSeq" id="WP_171226522.1">
    <property type="nucleotide sequence ID" value="NZ_CP053085.1"/>
</dbReference>
<proteinExistence type="predicted"/>
<gene>
    <name evidence="2" type="primary">pdeM</name>
    <name evidence="2" type="ORF">HKW67_16975</name>
</gene>
<dbReference type="GO" id="GO:0016787">
    <property type="term" value="F:hydrolase activity"/>
    <property type="evidence" value="ECO:0007669"/>
    <property type="project" value="UniProtKB-KW"/>
</dbReference>
<keyword evidence="2" id="KW-0378">Hydrolase</keyword>
<reference evidence="2 3" key="1">
    <citation type="submission" date="2020-05" db="EMBL/GenBank/DDBJ databases">
        <title>Complete genome sequence of Gemmatimonas greenlandica TET16.</title>
        <authorList>
            <person name="Zeng Y."/>
        </authorList>
    </citation>
    <scope>NUCLEOTIDE SEQUENCE [LARGE SCALE GENOMIC DNA]</scope>
    <source>
        <strain evidence="2 3">TET16</strain>
    </source>
</reference>
<dbReference type="PIRSF" id="PIRSF000887">
    <property type="entry name" value="Pesterase_MJ0037"/>
    <property type="match status" value="1"/>
</dbReference>
<evidence type="ECO:0000259" key="1">
    <source>
        <dbReference type="Pfam" id="PF00149"/>
    </source>
</evidence>
<dbReference type="InterPro" id="IPR024173">
    <property type="entry name" value="Pesterase_MJ0037-like"/>
</dbReference>
<dbReference type="InterPro" id="IPR026336">
    <property type="entry name" value="PdeM-like"/>
</dbReference>
<dbReference type="KEGG" id="ggr:HKW67_16975"/>
<dbReference type="NCBIfam" id="TIGR04123">
    <property type="entry name" value="P_estr_lig_assc"/>
    <property type="match status" value="1"/>
</dbReference>
<keyword evidence="3" id="KW-1185">Reference proteome</keyword>
<organism evidence="2 3">
    <name type="scientific">Gemmatimonas groenlandica</name>
    <dbReference type="NCBI Taxonomy" id="2732249"/>
    <lineage>
        <taxon>Bacteria</taxon>
        <taxon>Pseudomonadati</taxon>
        <taxon>Gemmatimonadota</taxon>
        <taxon>Gemmatimonadia</taxon>
        <taxon>Gemmatimonadales</taxon>
        <taxon>Gemmatimonadaceae</taxon>
        <taxon>Gemmatimonas</taxon>
    </lineage>
</organism>
<keyword evidence="2" id="KW-0540">Nuclease</keyword>
<dbReference type="AlphaFoldDB" id="A0A6M4ITN2"/>
<dbReference type="InterPro" id="IPR029052">
    <property type="entry name" value="Metallo-depent_PP-like"/>
</dbReference>
<keyword evidence="2" id="KW-0255">Endonuclease</keyword>
<dbReference type="InterPro" id="IPR004843">
    <property type="entry name" value="Calcineurin-like_PHP"/>
</dbReference>
<dbReference type="Gene3D" id="3.60.21.10">
    <property type="match status" value="1"/>
</dbReference>
<feature type="domain" description="Calcineurin-like phosphoesterase" evidence="1">
    <location>
        <begin position="34"/>
        <end position="124"/>
    </location>
</feature>
<accession>A0A6M4ITN2</accession>
<sequence>MTGSAIPAGAVIHSVAGEQLVLLPDRAIWIPERRMVIVADLHWGKAAAFRAAFVPVPFGTTASDLARLSRVLHDTAATHLVVLGDLLHARAGRHADTLATIGAWREVHAEVAITLVRGNHDAHAGDPPASLDIVCVDAPFAIGPFIGVHEPAEHADGYVLAGHLHPCVSVFGRGRQHARLAAFVFGPRVGVLPAFSSFTGTGMYERSEQDTLFVIAERDVIAP</sequence>
<keyword evidence="2" id="KW-0436">Ligase</keyword>
<dbReference type="GO" id="GO:0016874">
    <property type="term" value="F:ligase activity"/>
    <property type="evidence" value="ECO:0007669"/>
    <property type="project" value="UniProtKB-KW"/>
</dbReference>
<evidence type="ECO:0000313" key="3">
    <source>
        <dbReference type="Proteomes" id="UP000500938"/>
    </source>
</evidence>
<dbReference type="PANTHER" id="PTHR39323:SF1">
    <property type="entry name" value="BLR1149 PROTEIN"/>
    <property type="match status" value="1"/>
</dbReference>
<dbReference type="Pfam" id="PF00149">
    <property type="entry name" value="Metallophos"/>
    <property type="match status" value="1"/>
</dbReference>
<dbReference type="SUPFAM" id="SSF56300">
    <property type="entry name" value="Metallo-dependent phosphatases"/>
    <property type="match status" value="1"/>
</dbReference>
<dbReference type="EC" id="3.1.-.-" evidence="2"/>
<dbReference type="EMBL" id="CP053085">
    <property type="protein sequence ID" value="QJR37089.1"/>
    <property type="molecule type" value="Genomic_DNA"/>
</dbReference>
<dbReference type="GO" id="GO:0004519">
    <property type="term" value="F:endonuclease activity"/>
    <property type="evidence" value="ECO:0007669"/>
    <property type="project" value="UniProtKB-KW"/>
</dbReference>
<dbReference type="Proteomes" id="UP000500938">
    <property type="component" value="Chromosome"/>
</dbReference>
<evidence type="ECO:0000313" key="2">
    <source>
        <dbReference type="EMBL" id="QJR37089.1"/>
    </source>
</evidence>